<gene>
    <name evidence="4" type="ORF">JDN41_00880</name>
</gene>
<dbReference type="RefSeq" id="WP_037234929.1">
    <property type="nucleotide sequence ID" value="NZ_JAEMUK010000002.1"/>
</dbReference>
<evidence type="ECO:0000313" key="5">
    <source>
        <dbReference type="Proteomes" id="UP000623250"/>
    </source>
</evidence>
<accession>A0A8I1KFV7</accession>
<dbReference type="SUPFAM" id="SSF56317">
    <property type="entry name" value="Carbon-nitrogen hydrolase"/>
    <property type="match status" value="1"/>
</dbReference>
<dbReference type="AlphaFoldDB" id="A0A8I1KFV7"/>
<dbReference type="InterPro" id="IPR036526">
    <property type="entry name" value="C-N_Hydrolase_sf"/>
</dbReference>
<dbReference type="InterPro" id="IPR045254">
    <property type="entry name" value="Nit1/2_C-N_Hydrolase"/>
</dbReference>
<dbReference type="PROSITE" id="PS50263">
    <property type="entry name" value="CN_HYDROLASE"/>
    <property type="match status" value="1"/>
</dbReference>
<keyword evidence="5" id="KW-1185">Reference proteome</keyword>
<dbReference type="Gene3D" id="3.60.110.10">
    <property type="entry name" value="Carbon-nitrogen hydrolase"/>
    <property type="match status" value="1"/>
</dbReference>
<organism evidence="4 5">
    <name type="scientific">Rhodomicrobium udaipurense</name>
    <dbReference type="NCBI Taxonomy" id="1202716"/>
    <lineage>
        <taxon>Bacteria</taxon>
        <taxon>Pseudomonadati</taxon>
        <taxon>Pseudomonadota</taxon>
        <taxon>Alphaproteobacteria</taxon>
        <taxon>Hyphomicrobiales</taxon>
        <taxon>Hyphomicrobiaceae</taxon>
        <taxon>Rhodomicrobium</taxon>
    </lineage>
</organism>
<dbReference type="GO" id="GO:0016811">
    <property type="term" value="F:hydrolase activity, acting on carbon-nitrogen (but not peptide) bonds, in linear amides"/>
    <property type="evidence" value="ECO:0007669"/>
    <property type="project" value="InterPro"/>
</dbReference>
<dbReference type="InterPro" id="IPR003010">
    <property type="entry name" value="C-N_Hydrolase"/>
</dbReference>
<evidence type="ECO:0000259" key="3">
    <source>
        <dbReference type="PROSITE" id="PS50263"/>
    </source>
</evidence>
<dbReference type="EMBL" id="JAEMUK010000002">
    <property type="protein sequence ID" value="MBJ7542110.1"/>
    <property type="molecule type" value="Genomic_DNA"/>
</dbReference>
<dbReference type="CDD" id="cd07572">
    <property type="entry name" value="nit"/>
    <property type="match status" value="1"/>
</dbReference>
<reference evidence="4 5" key="1">
    <citation type="submission" date="2020-12" db="EMBL/GenBank/DDBJ databases">
        <title>Revised draft genomes of Rhodomicrobium vannielii ATCC 17100 and Rhodomicrobium udaipurense JA643.</title>
        <authorList>
            <person name="Conners E.M."/>
            <person name="Davenport E.J."/>
            <person name="Bose A."/>
        </authorList>
    </citation>
    <scope>NUCLEOTIDE SEQUENCE [LARGE SCALE GENOMIC DNA]</scope>
    <source>
        <strain evidence="4 5">JA643</strain>
    </source>
</reference>
<dbReference type="PANTHER" id="PTHR23088">
    <property type="entry name" value="NITRILASE-RELATED"/>
    <property type="match status" value="1"/>
</dbReference>
<dbReference type="Pfam" id="PF00795">
    <property type="entry name" value="CN_hydrolase"/>
    <property type="match status" value="1"/>
</dbReference>
<dbReference type="PANTHER" id="PTHR23088:SF27">
    <property type="entry name" value="DEAMINATED GLUTATHIONE AMIDASE"/>
    <property type="match status" value="1"/>
</dbReference>
<dbReference type="PROSITE" id="PS01227">
    <property type="entry name" value="UPF0012"/>
    <property type="match status" value="1"/>
</dbReference>
<evidence type="ECO:0000313" key="4">
    <source>
        <dbReference type="EMBL" id="MBJ7542110.1"/>
    </source>
</evidence>
<dbReference type="InterPro" id="IPR001110">
    <property type="entry name" value="UPF0012_CS"/>
</dbReference>
<evidence type="ECO:0000256" key="2">
    <source>
        <dbReference type="ARBA" id="ARBA00022801"/>
    </source>
</evidence>
<dbReference type="Proteomes" id="UP000623250">
    <property type="component" value="Unassembled WGS sequence"/>
</dbReference>
<feature type="domain" description="CN hydrolase" evidence="3">
    <location>
        <begin position="7"/>
        <end position="254"/>
    </location>
</feature>
<comment type="caution">
    <text evidence="4">The sequence shown here is derived from an EMBL/GenBank/DDBJ whole genome shotgun (WGS) entry which is preliminary data.</text>
</comment>
<keyword evidence="2 4" id="KW-0378">Hydrolase</keyword>
<protein>
    <submittedName>
        <fullName evidence="4">Carbon-nitrogen hydrolase family protein</fullName>
    </submittedName>
</protein>
<proteinExistence type="inferred from homology"/>
<name>A0A8I1KFV7_9HYPH</name>
<evidence type="ECO:0000256" key="1">
    <source>
        <dbReference type="ARBA" id="ARBA00010613"/>
    </source>
</evidence>
<sequence length="290" mass="31856">MAERDPFRVGLVQMRAGKDVRDNLLEAEALIRDAARKGAHYIQTPENTLLMEVDAPHLLEKIVPEAETEGVAHFAHLAKTLRVWLHIGSIAVKIDENKAANRAFLFTPNGDIVLRYDKIHMFDVDLPSGESYRESATFIPGTQAYVAQLPWGLLGVATCYDIRFPEQFKALAMAGAKFLTAPSAFTKVTGEKHWHTLLRARAIENGCFVFAAAQGGRHANGRTTFGHSLIISPWGEIIAEGDTDPGVIVADIDPEEVDRVRARIPALDHARDFEVSVVQMPKGATLKAVG</sequence>
<comment type="similarity">
    <text evidence="1">Belongs to the carbon-nitrogen hydrolase superfamily. NIT1/NIT2 family.</text>
</comment>